<reference evidence="1 2" key="1">
    <citation type="submission" date="2019-06" db="EMBL/GenBank/DDBJ databases">
        <title>Lysobacter alkalisoli sp. nov. isolated from saline soil.</title>
        <authorList>
            <person name="Sun J.-Q."/>
            <person name="Xu L."/>
        </authorList>
    </citation>
    <scope>NUCLEOTIDE SEQUENCE [LARGE SCALE GENOMIC DNA]</scope>
    <source>
        <strain evidence="1 2">JCM 31130</strain>
    </source>
</reference>
<comment type="caution">
    <text evidence="1">The sequence shown here is derived from an EMBL/GenBank/DDBJ whole genome shotgun (WGS) entry which is preliminary data.</text>
</comment>
<evidence type="ECO:0000313" key="1">
    <source>
        <dbReference type="EMBL" id="TQD42190.1"/>
    </source>
</evidence>
<protein>
    <submittedName>
        <fullName evidence="1">Uncharacterized protein</fullName>
    </submittedName>
</protein>
<evidence type="ECO:0000313" key="2">
    <source>
        <dbReference type="Proteomes" id="UP000318212"/>
    </source>
</evidence>
<dbReference type="RefSeq" id="WP_141519040.1">
    <property type="nucleotide sequence ID" value="NZ_VICE01000111.1"/>
</dbReference>
<keyword evidence="2" id="KW-1185">Reference proteome</keyword>
<organism evidence="1 2">
    <name type="scientific">Marilutibacter aestuarii</name>
    <dbReference type="NCBI Taxonomy" id="1706195"/>
    <lineage>
        <taxon>Bacteria</taxon>
        <taxon>Pseudomonadati</taxon>
        <taxon>Pseudomonadota</taxon>
        <taxon>Gammaproteobacteria</taxon>
        <taxon>Lysobacterales</taxon>
        <taxon>Lysobacteraceae</taxon>
        <taxon>Marilutibacter</taxon>
    </lineage>
</organism>
<dbReference type="Proteomes" id="UP000318212">
    <property type="component" value="Unassembled WGS sequence"/>
</dbReference>
<proteinExistence type="predicted"/>
<dbReference type="EMBL" id="VICE01000111">
    <property type="protein sequence ID" value="TQD42190.1"/>
    <property type="molecule type" value="Genomic_DNA"/>
</dbReference>
<name>A0A507ZWU4_9GAMM</name>
<gene>
    <name evidence="1" type="ORF">FKV25_12005</name>
</gene>
<sequence>MAVKAPTRAIKPSLTRKAALSEVRLSLAPDTSFDDLVGILKETLVVPELPGIRGCRPCLSGLDRFIIEDIVMKGMR</sequence>
<dbReference type="AlphaFoldDB" id="A0A507ZWU4"/>
<accession>A0A507ZWU4</accession>